<dbReference type="InterPro" id="IPR011989">
    <property type="entry name" value="ARM-like"/>
</dbReference>
<dbReference type="Pfam" id="PF04826">
    <property type="entry name" value="Arm_2"/>
    <property type="match status" value="1"/>
</dbReference>
<feature type="domain" description="Armadillo repeat-containing" evidence="2">
    <location>
        <begin position="54"/>
        <end position="213"/>
    </location>
</feature>
<dbReference type="InterPro" id="IPR006911">
    <property type="entry name" value="ARM-rpt_dom"/>
</dbReference>
<dbReference type="PANTHER" id="PTHR47081">
    <property type="match status" value="1"/>
</dbReference>
<dbReference type="SUPFAM" id="SSF48371">
    <property type="entry name" value="ARM repeat"/>
    <property type="match status" value="1"/>
</dbReference>
<keyword evidence="1" id="KW-0472">Membrane</keyword>
<keyword evidence="1" id="KW-0812">Transmembrane</keyword>
<accession>A0A8C0W7T8</accession>
<evidence type="ECO:0000256" key="1">
    <source>
        <dbReference type="SAM" id="Phobius"/>
    </source>
</evidence>
<dbReference type="Ensembl" id="ENSCCNT00000009558.1">
    <property type="protein sequence ID" value="ENSCCNP00000007204.1"/>
    <property type="gene ID" value="ENSCCNG00000007705.1"/>
</dbReference>
<feature type="transmembrane region" description="Helical" evidence="1">
    <location>
        <begin position="7"/>
        <end position="25"/>
    </location>
</feature>
<evidence type="ECO:0000259" key="2">
    <source>
        <dbReference type="Pfam" id="PF04826"/>
    </source>
</evidence>
<dbReference type="PANTHER" id="PTHR47081:SF1">
    <property type="entry name" value="ARMADILLO REPEAT-CONTAINING X-LINKED PROTEIN 4"/>
    <property type="match status" value="1"/>
</dbReference>
<reference evidence="3" key="1">
    <citation type="submission" date="2023-09" db="UniProtKB">
        <authorList>
            <consortium name="Ensembl"/>
        </authorList>
    </citation>
    <scope>IDENTIFICATION</scope>
</reference>
<dbReference type="Gene3D" id="1.25.10.10">
    <property type="entry name" value="Leucine-rich Repeat Variant"/>
    <property type="match status" value="1"/>
</dbReference>
<proteinExistence type="predicted"/>
<sequence>MGRIQEVGWATAGLVIWAGTCYYIYRLTKGRDPSSRGVSWNGTGSHVIGASRLDLEKLICMIEMTEDPSVHEIANNALYNSADYPYSHEVVRNVGGISVIEGLLNNPYPSVRQKALNALNNISVAAENHRKVKTYLNQVCEDTVTYPLNSNVQLAGLRLIRHLTITSEYQHMVTNYISEFLRLLTVGSGETKDHVLGMLVNFSKNPSMTKDLLIVIILSIHIQ</sequence>
<evidence type="ECO:0000313" key="3">
    <source>
        <dbReference type="Ensembl" id="ENSCCNP00000007204.1"/>
    </source>
</evidence>
<organism evidence="3">
    <name type="scientific">Castor canadensis</name>
    <name type="common">American beaver</name>
    <dbReference type="NCBI Taxonomy" id="51338"/>
    <lineage>
        <taxon>Eukaryota</taxon>
        <taxon>Metazoa</taxon>
        <taxon>Chordata</taxon>
        <taxon>Craniata</taxon>
        <taxon>Vertebrata</taxon>
        <taxon>Euteleostomi</taxon>
        <taxon>Mammalia</taxon>
        <taxon>Eutheria</taxon>
        <taxon>Euarchontoglires</taxon>
        <taxon>Glires</taxon>
        <taxon>Rodentia</taxon>
        <taxon>Castorimorpha</taxon>
        <taxon>Castoridae</taxon>
        <taxon>Castor</taxon>
    </lineage>
</organism>
<protein>
    <recommendedName>
        <fullName evidence="2">Armadillo repeat-containing domain-containing protein</fullName>
    </recommendedName>
</protein>
<name>A0A8C0W7T8_CASCN</name>
<dbReference type="AlphaFoldDB" id="A0A8C0W7T8"/>
<keyword evidence="1" id="KW-1133">Transmembrane helix</keyword>
<dbReference type="InterPro" id="IPR016024">
    <property type="entry name" value="ARM-type_fold"/>
</dbReference>